<comment type="cofactor">
    <cofactor evidence="6">
        <name>heme</name>
        <dbReference type="ChEBI" id="CHEBI:30413"/>
    </cofactor>
</comment>
<dbReference type="InterPro" id="IPR001128">
    <property type="entry name" value="Cyt_P450"/>
</dbReference>
<keyword evidence="1 6" id="KW-0349">Heme</keyword>
<evidence type="ECO:0000256" key="1">
    <source>
        <dbReference type="ARBA" id="ARBA00022617"/>
    </source>
</evidence>
<evidence type="ECO:0000313" key="9">
    <source>
        <dbReference type="RefSeq" id="XP_027090792.2"/>
    </source>
</evidence>
<reference evidence="8" key="1">
    <citation type="journal article" date="2025" name="Foods">
        <title>Unveiling the Microbial Signatures of Arabica Coffee Cherries: Insights into Ripeness Specific Diversity, Functional Traits, and Implications for Quality and Safety.</title>
        <authorList>
            <consortium name="RefSeq"/>
            <person name="Tenea G.N."/>
            <person name="Cifuentes V."/>
            <person name="Reyes P."/>
            <person name="Cevallos-Vallejos M."/>
        </authorList>
    </citation>
    <scope>NUCLEOTIDE SEQUENCE [LARGE SCALE GENOMIC DNA]</scope>
</reference>
<evidence type="ECO:0000256" key="5">
    <source>
        <dbReference type="ARBA" id="ARBA00023033"/>
    </source>
</evidence>
<dbReference type="InterPro" id="IPR050651">
    <property type="entry name" value="Plant_Cytochrome_P450_Monoox"/>
</dbReference>
<dbReference type="InterPro" id="IPR017972">
    <property type="entry name" value="Cyt_P450_CS"/>
</dbReference>
<dbReference type="PROSITE" id="PS00086">
    <property type="entry name" value="CYTOCHROME_P450"/>
    <property type="match status" value="1"/>
</dbReference>
<dbReference type="AlphaFoldDB" id="A0A6P6UM61"/>
<gene>
    <name evidence="9" type="primary">LOC113711788</name>
</gene>
<dbReference type="InterPro" id="IPR036396">
    <property type="entry name" value="Cyt_P450_sf"/>
</dbReference>
<evidence type="ECO:0000256" key="4">
    <source>
        <dbReference type="ARBA" id="ARBA00023004"/>
    </source>
</evidence>
<dbReference type="GeneID" id="113711788"/>
<comment type="similarity">
    <text evidence="7">Belongs to the cytochrome P450 family.</text>
</comment>
<keyword evidence="4 6" id="KW-0408">Iron</keyword>
<dbReference type="Pfam" id="PF00067">
    <property type="entry name" value="p450"/>
    <property type="match status" value="1"/>
</dbReference>
<dbReference type="GO" id="GO:0004497">
    <property type="term" value="F:monooxygenase activity"/>
    <property type="evidence" value="ECO:0007669"/>
    <property type="project" value="UniProtKB-KW"/>
</dbReference>
<dbReference type="PANTHER" id="PTHR47947:SF24">
    <property type="entry name" value="ISOFLAVONE 2'-HYDROXYLASE-LIKE"/>
    <property type="match status" value="1"/>
</dbReference>
<evidence type="ECO:0000256" key="2">
    <source>
        <dbReference type="ARBA" id="ARBA00022723"/>
    </source>
</evidence>
<dbReference type="OrthoDB" id="1055148at2759"/>
<dbReference type="PRINTS" id="PR00463">
    <property type="entry name" value="EP450I"/>
</dbReference>
<dbReference type="Proteomes" id="UP001652660">
    <property type="component" value="Chromosome 10e"/>
</dbReference>
<accession>A0A6P6UM61</accession>
<sequence length="515" mass="58566">MFSMETLYLYLPVLILALQILTNRILHKIQNLPPCPFPALPFLGHLYLLKNPFHKSLSALSSRYGPVLSLRLGCIPVVLVSSPLAAEECLAKNDIIFANRPNFLNGKYFGYNYTSLPWSSYGEHWRNLRKISSLEVLSSHKLQLLSDIRADEVLSLIRKLFRVSVEDPDQFADMRSACFDLTFNVMTRMITGNRYYGEDIENSEEARIFHEITSEAAKVNPKANVLDFLPFMRWFGLRDVVEKMSELQERRDKFMQNVIDEHRARAGASGEKRTMIGALLDLHEKDPEYYSEETIRNLMLQVLLQAGSDTTASTMEWAMAYLLDNPEVLKKAQAEIDQEVGQGRFIAECDLPQLPYLHCIINETLRLQPVTPLLMPHKASQDCIVGGYRVPRGTVLFVNAWDIQHNSRYWDDPDKFMPQRFEALVGGKEEFKFIPFGSGRRGCPGNNLAIHVLGLALGSLLQSFNWETKDGKKMDMSEGIGVPVHRVQPLVAKCCPRPNMLKLLSQISTKSACLH</sequence>
<dbReference type="PRINTS" id="PR00385">
    <property type="entry name" value="P450"/>
</dbReference>
<evidence type="ECO:0000313" key="8">
    <source>
        <dbReference type="Proteomes" id="UP001652660"/>
    </source>
</evidence>
<dbReference type="GO" id="GO:0016705">
    <property type="term" value="F:oxidoreductase activity, acting on paired donors, with incorporation or reduction of molecular oxygen"/>
    <property type="evidence" value="ECO:0007669"/>
    <property type="project" value="InterPro"/>
</dbReference>
<protein>
    <submittedName>
        <fullName evidence="9">Cytochrome P450 81Q32 isoform X1</fullName>
    </submittedName>
</protein>
<keyword evidence="2 6" id="KW-0479">Metal-binding</keyword>
<organism evidence="8 9">
    <name type="scientific">Coffea arabica</name>
    <name type="common">Arabian coffee</name>
    <dbReference type="NCBI Taxonomy" id="13443"/>
    <lineage>
        <taxon>Eukaryota</taxon>
        <taxon>Viridiplantae</taxon>
        <taxon>Streptophyta</taxon>
        <taxon>Embryophyta</taxon>
        <taxon>Tracheophyta</taxon>
        <taxon>Spermatophyta</taxon>
        <taxon>Magnoliopsida</taxon>
        <taxon>eudicotyledons</taxon>
        <taxon>Gunneridae</taxon>
        <taxon>Pentapetalae</taxon>
        <taxon>asterids</taxon>
        <taxon>lamiids</taxon>
        <taxon>Gentianales</taxon>
        <taxon>Rubiaceae</taxon>
        <taxon>Ixoroideae</taxon>
        <taxon>Gardenieae complex</taxon>
        <taxon>Bertiereae - Coffeeae clade</taxon>
        <taxon>Coffeeae</taxon>
        <taxon>Coffea</taxon>
    </lineage>
</organism>
<dbReference type="PANTHER" id="PTHR47947">
    <property type="entry name" value="CYTOCHROME P450 82C3-RELATED"/>
    <property type="match status" value="1"/>
</dbReference>
<evidence type="ECO:0000256" key="7">
    <source>
        <dbReference type="RuleBase" id="RU000461"/>
    </source>
</evidence>
<name>A0A6P6UM61_COFAR</name>
<reference evidence="9" key="2">
    <citation type="submission" date="2025-08" db="UniProtKB">
        <authorList>
            <consortium name="RefSeq"/>
        </authorList>
    </citation>
    <scope>IDENTIFICATION</scope>
    <source>
        <tissue evidence="9">Leaves</tissue>
    </source>
</reference>
<dbReference type="GO" id="GO:0005506">
    <property type="term" value="F:iron ion binding"/>
    <property type="evidence" value="ECO:0007669"/>
    <property type="project" value="InterPro"/>
</dbReference>
<dbReference type="CDD" id="cd20653">
    <property type="entry name" value="CYP81"/>
    <property type="match status" value="1"/>
</dbReference>
<evidence type="ECO:0000256" key="3">
    <source>
        <dbReference type="ARBA" id="ARBA00023002"/>
    </source>
</evidence>
<dbReference type="RefSeq" id="XP_027090792.2">
    <property type="nucleotide sequence ID" value="XM_027234991.2"/>
</dbReference>
<dbReference type="InterPro" id="IPR002401">
    <property type="entry name" value="Cyt_P450_E_grp-I"/>
</dbReference>
<feature type="binding site" description="axial binding residue" evidence="6">
    <location>
        <position position="443"/>
    </location>
    <ligand>
        <name>heme</name>
        <dbReference type="ChEBI" id="CHEBI:30413"/>
    </ligand>
    <ligandPart>
        <name>Fe</name>
        <dbReference type="ChEBI" id="CHEBI:18248"/>
    </ligandPart>
</feature>
<proteinExistence type="inferred from homology"/>
<dbReference type="Gene3D" id="1.10.630.10">
    <property type="entry name" value="Cytochrome P450"/>
    <property type="match status" value="1"/>
</dbReference>
<keyword evidence="3 7" id="KW-0560">Oxidoreductase</keyword>
<dbReference type="GO" id="GO:0020037">
    <property type="term" value="F:heme binding"/>
    <property type="evidence" value="ECO:0007669"/>
    <property type="project" value="InterPro"/>
</dbReference>
<keyword evidence="8" id="KW-1185">Reference proteome</keyword>
<keyword evidence="5 7" id="KW-0503">Monooxygenase</keyword>
<dbReference type="SUPFAM" id="SSF48264">
    <property type="entry name" value="Cytochrome P450"/>
    <property type="match status" value="1"/>
</dbReference>
<evidence type="ECO:0000256" key="6">
    <source>
        <dbReference type="PIRSR" id="PIRSR602401-1"/>
    </source>
</evidence>